<gene>
    <name evidence="2" type="ORF">FAZ19_22680</name>
</gene>
<evidence type="ECO:0000313" key="3">
    <source>
        <dbReference type="Proteomes" id="UP000309872"/>
    </source>
</evidence>
<dbReference type="AlphaFoldDB" id="A0A4U0GQ06"/>
<dbReference type="RefSeq" id="WP_136823065.1">
    <property type="nucleotide sequence ID" value="NZ_BMJX01000011.1"/>
</dbReference>
<feature type="signal peptide" evidence="1">
    <location>
        <begin position="1"/>
        <end position="17"/>
    </location>
</feature>
<dbReference type="EMBL" id="SUKA01000011">
    <property type="protein sequence ID" value="TJY60746.1"/>
    <property type="molecule type" value="Genomic_DNA"/>
</dbReference>
<keyword evidence="2" id="KW-0238">DNA-binding</keyword>
<dbReference type="SUPFAM" id="SSF56935">
    <property type="entry name" value="Porins"/>
    <property type="match status" value="1"/>
</dbReference>
<feature type="chain" id="PRO_5020694481" evidence="1">
    <location>
        <begin position="18"/>
        <end position="266"/>
    </location>
</feature>
<reference evidence="2 3" key="1">
    <citation type="submission" date="2019-04" db="EMBL/GenBank/DDBJ databases">
        <title>Sphingobacterium olei sp. nov., isolated from oil-contaminated soil.</title>
        <authorList>
            <person name="Liu B."/>
        </authorList>
    </citation>
    <scope>NUCLEOTIDE SEQUENCE [LARGE SCALE GENOMIC DNA]</scope>
    <source>
        <strain evidence="2 3">Y3L14</strain>
    </source>
</reference>
<evidence type="ECO:0000256" key="1">
    <source>
        <dbReference type="SAM" id="SignalP"/>
    </source>
</evidence>
<comment type="caution">
    <text evidence="2">The sequence shown here is derived from an EMBL/GenBank/DDBJ whole genome shotgun (WGS) entry which is preliminary data.</text>
</comment>
<keyword evidence="3" id="KW-1185">Reference proteome</keyword>
<dbReference type="Proteomes" id="UP000309872">
    <property type="component" value="Unassembled WGS sequence"/>
</dbReference>
<dbReference type="Gene3D" id="2.40.160.60">
    <property type="entry name" value="Outer membrane protein transport protein (OMPP1/FadL/TodX)"/>
    <property type="match status" value="1"/>
</dbReference>
<accession>A0A4U0GQ06</accession>
<keyword evidence="1" id="KW-0732">Signal</keyword>
<dbReference type="GO" id="GO:0003677">
    <property type="term" value="F:DNA binding"/>
    <property type="evidence" value="ECO:0007669"/>
    <property type="project" value="UniProtKB-KW"/>
</dbReference>
<organism evidence="2 3">
    <name type="scientific">Sphingobacterium alkalisoli</name>
    <dbReference type="NCBI Taxonomy" id="1874115"/>
    <lineage>
        <taxon>Bacteria</taxon>
        <taxon>Pseudomonadati</taxon>
        <taxon>Bacteroidota</taxon>
        <taxon>Sphingobacteriia</taxon>
        <taxon>Sphingobacteriales</taxon>
        <taxon>Sphingobacteriaceae</taxon>
        <taxon>Sphingobacterium</taxon>
    </lineage>
</organism>
<evidence type="ECO:0000313" key="2">
    <source>
        <dbReference type="EMBL" id="TJY60746.1"/>
    </source>
</evidence>
<name>A0A4U0GQ06_9SPHI</name>
<dbReference type="OrthoDB" id="748007at2"/>
<proteinExistence type="predicted"/>
<protein>
    <submittedName>
        <fullName evidence="2">DNA-binding protein</fullName>
    </submittedName>
</protein>
<sequence length="266" mass="28929">MFTRVILLLLISGHLHAQSFNAAPFLGMGNTGLASQSLYSVGLNPAGIAPLASASIAIAYQQHFLSSEIQSQAAYLNIPIGFLGGIGLGVNSYGIAGVSTLSTVRGVYARRFGNLFFSAVGLNYHQYYVKNYGNDFTFSVDLGFQVGITPDLFLGALFRNITSSQYQEDVEQRIPCEVGLGMNYSISDQLSLASDIYYDSQSKINYRAGLSYSFDYRFKIRTGAASNPMQYFAGLGLVLNKIQIDMASSFHPKLGTSPQISIAYDF</sequence>